<dbReference type="EMBL" id="BQKI01000020">
    <property type="protein sequence ID" value="GJN11812.1"/>
    <property type="molecule type" value="Genomic_DNA"/>
</dbReference>
<feature type="compositionally biased region" description="Polar residues" evidence="1">
    <location>
        <begin position="202"/>
        <end position="214"/>
    </location>
</feature>
<dbReference type="GO" id="GO:0005516">
    <property type="term" value="F:calmodulin binding"/>
    <property type="evidence" value="ECO:0007669"/>
    <property type="project" value="InterPro"/>
</dbReference>
<sequence>MFIINQVSNLAKLQAKLRSLVSIPVQLIQGAAVKMATSKKDALNTSRDKATRMSPNLRPSSSESSGYGYSTRKARSVPSSPDRKFGSSSPSVATSGSQDVNRPSLSSAGRSVSSRAMSTSGSSIHGSRAQPFPGSVTKPMLARAKSDKISTTSRRPPALAMPPSNSFKDMPKTASKASPSSLLRNKLSPRPCADSCKATASPKPSCQGMASQGATRGGRIQPMSTARSPGAAAKKRLDGPAASSKAKGVSQKAAAATATRMEKEDVSMEFKETESLSTPSVEELLHEHLPDPLDLKSTDVAVSNQYEPSSNKPEQKVEDKEEVKGHSSKEKEDVGGIELHHGGQDANRTEVHHESGLTQEANGTVDTAVPLPNMAEVAQGWKKDDPKGNDAIEEAKRKLLEERKSRVKALVGAFETVMSFKE</sequence>
<feature type="region of interest" description="Disordered" evidence="1">
    <location>
        <begin position="36"/>
        <end position="369"/>
    </location>
</feature>
<feature type="domain" description="Calmodulin-binding" evidence="2">
    <location>
        <begin position="342"/>
        <end position="419"/>
    </location>
</feature>
<evidence type="ECO:0000313" key="3">
    <source>
        <dbReference type="EMBL" id="GJN11812.1"/>
    </source>
</evidence>
<dbReference type="Pfam" id="PF07839">
    <property type="entry name" value="CaM_binding"/>
    <property type="match status" value="1"/>
</dbReference>
<dbReference type="PANTHER" id="PTHR33349">
    <property type="entry name" value="EMB|CAB62594.1"/>
    <property type="match status" value="1"/>
</dbReference>
<feature type="compositionally biased region" description="Low complexity" evidence="1">
    <location>
        <begin position="60"/>
        <end position="70"/>
    </location>
</feature>
<feature type="compositionally biased region" description="Basic and acidic residues" evidence="1">
    <location>
        <begin position="260"/>
        <end position="274"/>
    </location>
</feature>
<dbReference type="PANTHER" id="PTHR33349:SF13">
    <property type="entry name" value="OS04G0284900 PROTEIN"/>
    <property type="match status" value="1"/>
</dbReference>
<evidence type="ECO:0000313" key="4">
    <source>
        <dbReference type="Proteomes" id="UP001054889"/>
    </source>
</evidence>
<feature type="compositionally biased region" description="Basic and acidic residues" evidence="1">
    <location>
        <begin position="313"/>
        <end position="355"/>
    </location>
</feature>
<protein>
    <recommendedName>
        <fullName evidence="2">Calmodulin-binding domain-containing protein</fullName>
    </recommendedName>
</protein>
<feature type="compositionally biased region" description="Polar residues" evidence="1">
    <location>
        <begin position="356"/>
        <end position="365"/>
    </location>
</feature>
<name>A0AAV5DNB7_ELECO</name>
<evidence type="ECO:0000259" key="2">
    <source>
        <dbReference type="Pfam" id="PF07839"/>
    </source>
</evidence>
<dbReference type="InterPro" id="IPR012417">
    <property type="entry name" value="CaM-bd_dom_pln"/>
</dbReference>
<feature type="compositionally biased region" description="Low complexity" evidence="1">
    <location>
        <begin position="104"/>
        <end position="118"/>
    </location>
</feature>
<feature type="compositionally biased region" description="Low complexity" evidence="1">
    <location>
        <begin position="87"/>
        <end position="97"/>
    </location>
</feature>
<organism evidence="3 4">
    <name type="scientific">Eleusine coracana subsp. coracana</name>
    <dbReference type="NCBI Taxonomy" id="191504"/>
    <lineage>
        <taxon>Eukaryota</taxon>
        <taxon>Viridiplantae</taxon>
        <taxon>Streptophyta</taxon>
        <taxon>Embryophyta</taxon>
        <taxon>Tracheophyta</taxon>
        <taxon>Spermatophyta</taxon>
        <taxon>Magnoliopsida</taxon>
        <taxon>Liliopsida</taxon>
        <taxon>Poales</taxon>
        <taxon>Poaceae</taxon>
        <taxon>PACMAD clade</taxon>
        <taxon>Chloridoideae</taxon>
        <taxon>Cynodonteae</taxon>
        <taxon>Eleusininae</taxon>
        <taxon>Eleusine</taxon>
    </lineage>
</organism>
<proteinExistence type="predicted"/>
<comment type="caution">
    <text evidence="3">The sequence shown here is derived from an EMBL/GenBank/DDBJ whole genome shotgun (WGS) entry which is preliminary data.</text>
</comment>
<feature type="compositionally biased region" description="Polar residues" evidence="1">
    <location>
        <begin position="300"/>
        <end position="312"/>
    </location>
</feature>
<reference evidence="3" key="1">
    <citation type="journal article" date="2018" name="DNA Res.">
        <title>Multiple hybrid de novo genome assembly of finger millet, an orphan allotetraploid crop.</title>
        <authorList>
            <person name="Hatakeyama M."/>
            <person name="Aluri S."/>
            <person name="Balachadran M.T."/>
            <person name="Sivarajan S.R."/>
            <person name="Patrignani A."/>
            <person name="Gruter S."/>
            <person name="Poveda L."/>
            <person name="Shimizu-Inatsugi R."/>
            <person name="Baeten J."/>
            <person name="Francoijs K.J."/>
            <person name="Nataraja K.N."/>
            <person name="Reddy Y.A.N."/>
            <person name="Phadnis S."/>
            <person name="Ravikumar R.L."/>
            <person name="Schlapbach R."/>
            <person name="Sreeman S.M."/>
            <person name="Shimizu K.K."/>
        </authorList>
    </citation>
    <scope>NUCLEOTIDE SEQUENCE</scope>
</reference>
<accession>A0AAV5DNB7</accession>
<gene>
    <name evidence="3" type="primary">ga30036</name>
    <name evidence="3" type="ORF">PR202_ga30036</name>
</gene>
<dbReference type="Proteomes" id="UP001054889">
    <property type="component" value="Unassembled WGS sequence"/>
</dbReference>
<feature type="compositionally biased region" description="Basic and acidic residues" evidence="1">
    <location>
        <begin position="38"/>
        <end position="51"/>
    </location>
</feature>
<keyword evidence="4" id="KW-1185">Reference proteome</keyword>
<reference evidence="3" key="2">
    <citation type="submission" date="2021-12" db="EMBL/GenBank/DDBJ databases">
        <title>Resequencing data analysis of finger millet.</title>
        <authorList>
            <person name="Hatakeyama M."/>
            <person name="Aluri S."/>
            <person name="Balachadran M.T."/>
            <person name="Sivarajan S.R."/>
            <person name="Poveda L."/>
            <person name="Shimizu-Inatsugi R."/>
            <person name="Schlapbach R."/>
            <person name="Sreeman S.M."/>
            <person name="Shimizu K.K."/>
        </authorList>
    </citation>
    <scope>NUCLEOTIDE SEQUENCE</scope>
</reference>
<feature type="compositionally biased region" description="Basic and acidic residues" evidence="1">
    <location>
        <begin position="283"/>
        <end position="297"/>
    </location>
</feature>
<evidence type="ECO:0000256" key="1">
    <source>
        <dbReference type="SAM" id="MobiDB-lite"/>
    </source>
</evidence>
<dbReference type="AlphaFoldDB" id="A0AAV5DNB7"/>